<dbReference type="Proteomes" id="UP001233271">
    <property type="component" value="Chromosome 7b"/>
</dbReference>
<feature type="region of interest" description="Disordered" evidence="1">
    <location>
        <begin position="318"/>
        <end position="346"/>
    </location>
</feature>
<dbReference type="InterPro" id="IPR000639">
    <property type="entry name" value="Epox_hydrolase-like"/>
</dbReference>
<dbReference type="GO" id="GO:0016020">
    <property type="term" value="C:membrane"/>
    <property type="evidence" value="ECO:0007669"/>
    <property type="project" value="TreeGrafter"/>
</dbReference>
<protein>
    <recommendedName>
        <fullName evidence="2">AB hydrolase-1 domain-containing protein</fullName>
    </recommendedName>
</protein>
<sequence>MSSWPHPPIDMAVVILASGVELHARISTPGNPTANKIDPSLPSIVFCHPTWLDSFFFYPQIEDPLFTDGYNLVAFDMRGHGLTLGGSRPERYDAWSVADDIVAGMDGLGIRAAHVVGVAFGAVVAANLASAHADRVKTLTLISLPPNVDNEDTAMGYAECREALVAATLAGDADTMDAITQATFAYDAGALAPAIREVRDEYMAAARERLEASPEEAADAAFYVWEPVTTRQPQTTDEMAQISAPVLILQAGTTEEPAFTEDAQLWAFRFNSLHRTARAQVHMIDNVGHFMTLTSPNVVNPLVAKFIGTPASARLPPLPRVGARIRGPSEPRRPSTPRSATFGGFDMSIPFTRGPTVGEAMDRVNVYVDVVTEVVGTTMPRRKAPKGPGTDKPKLAKKRAKVTPTVALPTVAAQPQTQPQPVAGPSIIPWKQQLSNLVANLPPLPPAATPSTWTPETMAASLEAYTGWATSIRQWHRELESTLLEPNLDGLLEMISTPFAPPLTLAEAETNLPPNTLHAYLVNEVTPNYRRFRALSTPSLSEHVALESLGMALDDMLAQHVLPHIAPGHSSDVASASFLQFVVHELMPSWSGKGVGGTG</sequence>
<evidence type="ECO:0000313" key="3">
    <source>
        <dbReference type="EMBL" id="BEI94836.1"/>
    </source>
</evidence>
<dbReference type="RefSeq" id="XP_060460101.1">
    <property type="nucleotide sequence ID" value="XM_060603848.1"/>
</dbReference>
<reference evidence="3" key="1">
    <citation type="journal article" date="2023" name="BMC Genomics">
        <title>Chromosome-level genome assemblies of Cutaneotrichosporon spp. (Trichosporonales, Basidiomycota) reveal imbalanced evolution between nucleotide sequences and chromosome synteny.</title>
        <authorList>
            <person name="Kobayashi Y."/>
            <person name="Kayamori A."/>
            <person name="Aoki K."/>
            <person name="Shiwa Y."/>
            <person name="Matsutani M."/>
            <person name="Fujita N."/>
            <person name="Sugita T."/>
            <person name="Iwasaki W."/>
            <person name="Tanaka N."/>
            <person name="Takashima M."/>
        </authorList>
    </citation>
    <scope>NUCLEOTIDE SEQUENCE</scope>
    <source>
        <strain evidence="3">HIS019</strain>
    </source>
</reference>
<dbReference type="PANTHER" id="PTHR43798">
    <property type="entry name" value="MONOACYLGLYCEROL LIPASE"/>
    <property type="match status" value="1"/>
</dbReference>
<evidence type="ECO:0000256" key="1">
    <source>
        <dbReference type="SAM" id="MobiDB-lite"/>
    </source>
</evidence>
<proteinExistence type="predicted"/>
<dbReference type="GO" id="GO:0047372">
    <property type="term" value="F:monoacylglycerol lipase activity"/>
    <property type="evidence" value="ECO:0007669"/>
    <property type="project" value="TreeGrafter"/>
</dbReference>
<name>A0AA48L9U2_9TREE</name>
<dbReference type="PANTHER" id="PTHR43798:SF5">
    <property type="entry name" value="MONOACYLGLYCEROL LIPASE ABHD6"/>
    <property type="match status" value="1"/>
</dbReference>
<evidence type="ECO:0000259" key="2">
    <source>
        <dbReference type="Pfam" id="PF00561"/>
    </source>
</evidence>
<organism evidence="3 4">
    <name type="scientific">Cutaneotrichosporon cavernicola</name>
    <dbReference type="NCBI Taxonomy" id="279322"/>
    <lineage>
        <taxon>Eukaryota</taxon>
        <taxon>Fungi</taxon>
        <taxon>Dikarya</taxon>
        <taxon>Basidiomycota</taxon>
        <taxon>Agaricomycotina</taxon>
        <taxon>Tremellomycetes</taxon>
        <taxon>Trichosporonales</taxon>
        <taxon>Trichosporonaceae</taxon>
        <taxon>Cutaneotrichosporon</taxon>
    </lineage>
</organism>
<dbReference type="GO" id="GO:0046464">
    <property type="term" value="P:acylglycerol catabolic process"/>
    <property type="evidence" value="ECO:0007669"/>
    <property type="project" value="TreeGrafter"/>
</dbReference>
<dbReference type="Gene3D" id="3.40.50.1820">
    <property type="entry name" value="alpha/beta hydrolase"/>
    <property type="match status" value="1"/>
</dbReference>
<feature type="domain" description="AB hydrolase-1" evidence="2">
    <location>
        <begin position="45"/>
        <end position="294"/>
    </location>
</feature>
<dbReference type="AlphaFoldDB" id="A0AA48L9U2"/>
<dbReference type="EMBL" id="AP028219">
    <property type="protein sequence ID" value="BEI94836.1"/>
    <property type="molecule type" value="Genomic_DNA"/>
</dbReference>
<keyword evidence="4" id="KW-1185">Reference proteome</keyword>
<dbReference type="InterPro" id="IPR000073">
    <property type="entry name" value="AB_hydrolase_1"/>
</dbReference>
<dbReference type="InterPro" id="IPR050266">
    <property type="entry name" value="AB_hydrolase_sf"/>
</dbReference>
<evidence type="ECO:0000313" key="4">
    <source>
        <dbReference type="Proteomes" id="UP001233271"/>
    </source>
</evidence>
<dbReference type="InterPro" id="IPR029058">
    <property type="entry name" value="AB_hydrolase_fold"/>
</dbReference>
<dbReference type="KEGG" id="ccac:CcaHIS019_0704170"/>
<accession>A0AA48L9U2</accession>
<dbReference type="SUPFAM" id="SSF53474">
    <property type="entry name" value="alpha/beta-Hydrolases"/>
    <property type="match status" value="1"/>
</dbReference>
<gene>
    <name evidence="3" type="ORF">CcaverHIS019_0704170</name>
</gene>
<dbReference type="GeneID" id="85498706"/>
<feature type="region of interest" description="Disordered" evidence="1">
    <location>
        <begin position="380"/>
        <end position="399"/>
    </location>
</feature>
<dbReference type="Pfam" id="PF00561">
    <property type="entry name" value="Abhydrolase_1"/>
    <property type="match status" value="1"/>
</dbReference>
<dbReference type="PRINTS" id="PR00412">
    <property type="entry name" value="EPOXHYDRLASE"/>
</dbReference>